<organism evidence="2 3">
    <name type="scientific">Paenibacillus sophorae</name>
    <dbReference type="NCBI Taxonomy" id="1333845"/>
    <lineage>
        <taxon>Bacteria</taxon>
        <taxon>Bacillati</taxon>
        <taxon>Bacillota</taxon>
        <taxon>Bacilli</taxon>
        <taxon>Bacillales</taxon>
        <taxon>Paenibacillaceae</taxon>
        <taxon>Paenibacillus</taxon>
    </lineage>
</organism>
<evidence type="ECO:0000313" key="2">
    <source>
        <dbReference type="EMBL" id="SEN48788.1"/>
    </source>
</evidence>
<keyword evidence="4" id="KW-1185">Reference proteome</keyword>
<name>A0A1H8GZZ0_9BACL</name>
<gene>
    <name evidence="1" type="ORF">KP014_20940</name>
    <name evidence="2" type="ORF">SAMN04487895_101682</name>
</gene>
<accession>A0A1H8GZZ0</accession>
<dbReference type="STRING" id="1333845.SAMN04487895_101682"/>
<evidence type="ECO:0000313" key="4">
    <source>
        <dbReference type="Proteomes" id="UP000683429"/>
    </source>
</evidence>
<dbReference type="RefSeq" id="WP_036588375.1">
    <property type="nucleotide sequence ID" value="NZ_CP076607.1"/>
</dbReference>
<proteinExistence type="predicted"/>
<dbReference type="EMBL" id="CP076607">
    <property type="protein sequence ID" value="QWU14376.1"/>
    <property type="molecule type" value="Genomic_DNA"/>
</dbReference>
<evidence type="ECO:0000313" key="1">
    <source>
        <dbReference type="EMBL" id="QWU14376.1"/>
    </source>
</evidence>
<reference evidence="2 3" key="1">
    <citation type="submission" date="2016-10" db="EMBL/GenBank/DDBJ databases">
        <authorList>
            <person name="de Groot N.N."/>
        </authorList>
    </citation>
    <scope>NUCLEOTIDE SEQUENCE [LARGE SCALE GENOMIC DNA]</scope>
    <source>
        <strain evidence="2 3">CGMCC 1.10238</strain>
    </source>
</reference>
<reference evidence="1 4" key="2">
    <citation type="submission" date="2021-06" db="EMBL/GenBank/DDBJ databases">
        <title>Whole genome sequence of Paenibacillus sophorae DSM23020 for comparative genomics.</title>
        <authorList>
            <person name="Kim M.-J."/>
            <person name="Lee G."/>
            <person name="Shin J.-H."/>
        </authorList>
    </citation>
    <scope>NUCLEOTIDE SEQUENCE [LARGE SCALE GENOMIC DNA]</scope>
    <source>
        <strain evidence="1 4">DSM 23020</strain>
    </source>
</reference>
<dbReference type="Proteomes" id="UP000198809">
    <property type="component" value="Unassembled WGS sequence"/>
</dbReference>
<protein>
    <submittedName>
        <fullName evidence="2">Uncharacterized protein</fullName>
    </submittedName>
</protein>
<dbReference type="Proteomes" id="UP000683429">
    <property type="component" value="Chromosome"/>
</dbReference>
<evidence type="ECO:0000313" key="3">
    <source>
        <dbReference type="Proteomes" id="UP000198809"/>
    </source>
</evidence>
<sequence>MLMINDSQIHNNKVQISIMELDGREYIVFLKTVGMFKCYLEDFETKKRSVSDSFMTQAEAVEDAWNKMIKEE</sequence>
<dbReference type="AlphaFoldDB" id="A0A1H8GZZ0"/>
<dbReference type="EMBL" id="FODH01000001">
    <property type="protein sequence ID" value="SEN48788.1"/>
    <property type="molecule type" value="Genomic_DNA"/>
</dbReference>